<feature type="transmembrane region" description="Helical" evidence="1">
    <location>
        <begin position="157"/>
        <end position="177"/>
    </location>
</feature>
<feature type="transmembrane region" description="Helical" evidence="1">
    <location>
        <begin position="337"/>
        <end position="359"/>
    </location>
</feature>
<dbReference type="AlphaFoldDB" id="A0A2T1C9C3"/>
<keyword evidence="1" id="KW-0472">Membrane</keyword>
<sequence length="453" mass="51384">MVAAIYLLLIFFILFLELTRRKSAIIDFLTLFNLGYLMWYVFPAILIALEPNKALLGVWLNASQYTNKPQTALALFAAYIFIFLGFHAKSAQTLAQKIKIESRNSQLIFLFTVGLLSFCLLCLYIYSSAFGGIIKAISQAIAVRSNTADGSTGEATIMLRFIGGTAFASYLFAGYVFTDVRKQDKFIQVILFIISVIGAICSFLVRAGRLDVIFYLLGFYQIVVQKTKKIPLVFSLLFVFFTVMFLFYGKEFFGALGSIPDGWDAVERSFTERLAEGEKGDAGFDIYSFMANFYYPIISLDVAFGKDYELRWFSDLYYGFISIIPDRLLGSEPPKTILYYNTVYISGAFDFAIPTGLLAFAVYSLWWPGLIVTCWVYGWIGGYLQTVFNRHREDVFWMPFFYSIVSQNWVVLQSSDPESYFQSNFIFLVSSLALLTLGAKIYLVPNSRTKGHS</sequence>
<evidence type="ECO:0000313" key="3">
    <source>
        <dbReference type="Proteomes" id="UP000238762"/>
    </source>
</evidence>
<evidence type="ECO:0000256" key="1">
    <source>
        <dbReference type="SAM" id="Phobius"/>
    </source>
</evidence>
<keyword evidence="1" id="KW-1133">Transmembrane helix</keyword>
<feature type="transmembrane region" description="Helical" evidence="1">
    <location>
        <begin position="230"/>
        <end position="248"/>
    </location>
</feature>
<dbReference type="Proteomes" id="UP000238762">
    <property type="component" value="Unassembled WGS sequence"/>
</dbReference>
<protein>
    <recommendedName>
        <fullName evidence="4">Oligosaccharide repeat unit polymerase</fullName>
    </recommendedName>
</protein>
<feature type="transmembrane region" description="Helical" evidence="1">
    <location>
        <begin position="107"/>
        <end position="126"/>
    </location>
</feature>
<evidence type="ECO:0008006" key="4">
    <source>
        <dbReference type="Google" id="ProtNLM"/>
    </source>
</evidence>
<feature type="transmembrane region" description="Helical" evidence="1">
    <location>
        <begin position="189"/>
        <end position="210"/>
    </location>
</feature>
<dbReference type="EMBL" id="PVWJ01000006">
    <property type="protein sequence ID" value="PSB04856.1"/>
    <property type="molecule type" value="Genomic_DNA"/>
</dbReference>
<proteinExistence type="predicted"/>
<organism evidence="2 3">
    <name type="scientific">Merismopedia glauca CCAP 1448/3</name>
    <dbReference type="NCBI Taxonomy" id="1296344"/>
    <lineage>
        <taxon>Bacteria</taxon>
        <taxon>Bacillati</taxon>
        <taxon>Cyanobacteriota</taxon>
        <taxon>Cyanophyceae</taxon>
        <taxon>Synechococcales</taxon>
        <taxon>Merismopediaceae</taxon>
        <taxon>Merismopedia</taxon>
    </lineage>
</organism>
<reference evidence="2 3" key="1">
    <citation type="submission" date="2018-02" db="EMBL/GenBank/DDBJ databases">
        <authorList>
            <person name="Cohen D.B."/>
            <person name="Kent A.D."/>
        </authorList>
    </citation>
    <scope>NUCLEOTIDE SEQUENCE [LARGE SCALE GENOMIC DNA]</scope>
    <source>
        <strain evidence="2 3">CCAP 1448/3</strain>
    </source>
</reference>
<comment type="caution">
    <text evidence="2">The sequence shown here is derived from an EMBL/GenBank/DDBJ whole genome shotgun (WGS) entry which is preliminary data.</text>
</comment>
<gene>
    <name evidence="2" type="ORF">C7B64_01845</name>
</gene>
<feature type="transmembrane region" description="Helical" evidence="1">
    <location>
        <begin position="424"/>
        <end position="443"/>
    </location>
</feature>
<feature type="transmembrane region" description="Helical" evidence="1">
    <location>
        <begin position="365"/>
        <end position="383"/>
    </location>
</feature>
<accession>A0A2T1C9C3</accession>
<feature type="transmembrane region" description="Helical" evidence="1">
    <location>
        <begin position="395"/>
        <end position="412"/>
    </location>
</feature>
<feature type="transmembrane region" description="Helical" evidence="1">
    <location>
        <begin position="6"/>
        <end position="21"/>
    </location>
</feature>
<feature type="transmembrane region" description="Helical" evidence="1">
    <location>
        <begin position="28"/>
        <end position="49"/>
    </location>
</feature>
<feature type="transmembrane region" description="Helical" evidence="1">
    <location>
        <begin position="69"/>
        <end position="86"/>
    </location>
</feature>
<evidence type="ECO:0000313" key="2">
    <source>
        <dbReference type="EMBL" id="PSB04856.1"/>
    </source>
</evidence>
<name>A0A2T1C9C3_9CYAN</name>
<dbReference type="RefSeq" id="WP_106286961.1">
    <property type="nucleotide sequence ID" value="NZ_CAWNTC010000143.1"/>
</dbReference>
<keyword evidence="3" id="KW-1185">Reference proteome</keyword>
<dbReference type="OrthoDB" id="569077at2"/>
<keyword evidence="1" id="KW-0812">Transmembrane</keyword>
<reference evidence="2 3" key="2">
    <citation type="submission" date="2018-03" db="EMBL/GenBank/DDBJ databases">
        <title>The ancient ancestry and fast evolution of plastids.</title>
        <authorList>
            <person name="Moore K.R."/>
            <person name="Magnabosco C."/>
            <person name="Momper L."/>
            <person name="Gold D.A."/>
            <person name="Bosak T."/>
            <person name="Fournier G.P."/>
        </authorList>
    </citation>
    <scope>NUCLEOTIDE SEQUENCE [LARGE SCALE GENOMIC DNA]</scope>
    <source>
        <strain evidence="2 3">CCAP 1448/3</strain>
    </source>
</reference>